<dbReference type="Proteomes" id="UP000886998">
    <property type="component" value="Unassembled WGS sequence"/>
</dbReference>
<dbReference type="EMBL" id="BMAV01009229">
    <property type="protein sequence ID" value="GFY53370.1"/>
    <property type="molecule type" value="Genomic_DNA"/>
</dbReference>
<accession>A0A8X7C2U2</accession>
<keyword evidence="2" id="KW-1185">Reference proteome</keyword>
<name>A0A8X7C2U2_9ARAC</name>
<gene>
    <name evidence="1" type="ORF">TNIN_112591</name>
</gene>
<reference evidence="1" key="1">
    <citation type="submission" date="2020-08" db="EMBL/GenBank/DDBJ databases">
        <title>Multicomponent nature underlies the extraordinary mechanical properties of spider dragline silk.</title>
        <authorList>
            <person name="Kono N."/>
            <person name="Nakamura H."/>
            <person name="Mori M."/>
            <person name="Yoshida Y."/>
            <person name="Ohtoshi R."/>
            <person name="Malay A.D."/>
            <person name="Moran D.A.P."/>
            <person name="Tomita M."/>
            <person name="Numata K."/>
            <person name="Arakawa K."/>
        </authorList>
    </citation>
    <scope>NUCLEOTIDE SEQUENCE</scope>
</reference>
<evidence type="ECO:0000313" key="2">
    <source>
        <dbReference type="Proteomes" id="UP000886998"/>
    </source>
</evidence>
<evidence type="ECO:0000313" key="1">
    <source>
        <dbReference type="EMBL" id="GFY53370.1"/>
    </source>
</evidence>
<protein>
    <submittedName>
        <fullName evidence="1">Uncharacterized protein</fullName>
    </submittedName>
</protein>
<proteinExistence type="predicted"/>
<sequence>MSTTDVRTTIRTWFTPIMITRCETGVTLDSMGCPMTLPRKPPHPSIYIIPSHTHKIKIHLKVVIDIIRRSIGDTLNTKSSVQPYTDCLKNSSDTLPRVELSLIHCK</sequence>
<organism evidence="1 2">
    <name type="scientific">Trichonephila inaurata madagascariensis</name>
    <dbReference type="NCBI Taxonomy" id="2747483"/>
    <lineage>
        <taxon>Eukaryota</taxon>
        <taxon>Metazoa</taxon>
        <taxon>Ecdysozoa</taxon>
        <taxon>Arthropoda</taxon>
        <taxon>Chelicerata</taxon>
        <taxon>Arachnida</taxon>
        <taxon>Araneae</taxon>
        <taxon>Araneomorphae</taxon>
        <taxon>Entelegynae</taxon>
        <taxon>Araneoidea</taxon>
        <taxon>Nephilidae</taxon>
        <taxon>Trichonephila</taxon>
        <taxon>Trichonephila inaurata</taxon>
    </lineage>
</organism>
<dbReference type="AlphaFoldDB" id="A0A8X7C2U2"/>
<comment type="caution">
    <text evidence="1">The sequence shown here is derived from an EMBL/GenBank/DDBJ whole genome shotgun (WGS) entry which is preliminary data.</text>
</comment>